<dbReference type="SUPFAM" id="SSF55174">
    <property type="entry name" value="Alpha-L RNA-binding motif"/>
    <property type="match status" value="1"/>
</dbReference>
<feature type="compositionally biased region" description="Basic and acidic residues" evidence="2">
    <location>
        <begin position="163"/>
        <end position="184"/>
    </location>
</feature>
<dbReference type="KEGG" id="aplc:110974909"/>
<gene>
    <name evidence="5" type="primary">LOC110974909</name>
</gene>
<protein>
    <submittedName>
        <fullName evidence="5">Uncharacterized protein LOC110974909</fullName>
    </submittedName>
</protein>
<feature type="region of interest" description="Disordered" evidence="2">
    <location>
        <begin position="132"/>
        <end position="184"/>
    </location>
</feature>
<keyword evidence="1" id="KW-0694">RNA-binding</keyword>
<accession>A0A8B7XP19</accession>
<keyword evidence="4" id="KW-1185">Reference proteome</keyword>
<dbReference type="Proteomes" id="UP000694845">
    <property type="component" value="Unplaced"/>
</dbReference>
<dbReference type="InterPro" id="IPR036986">
    <property type="entry name" value="S4_RNA-bd_sf"/>
</dbReference>
<reference evidence="5" key="1">
    <citation type="submission" date="2025-08" db="UniProtKB">
        <authorList>
            <consortium name="RefSeq"/>
        </authorList>
    </citation>
    <scope>IDENTIFICATION</scope>
</reference>
<evidence type="ECO:0000256" key="1">
    <source>
        <dbReference type="PROSITE-ProRule" id="PRU00182"/>
    </source>
</evidence>
<name>A0A8B7XP19_ACAPL</name>
<dbReference type="InterPro" id="IPR057896">
    <property type="entry name" value="MTRES1_C"/>
</dbReference>
<organism evidence="4 5">
    <name type="scientific">Acanthaster planci</name>
    <name type="common">Crown-of-thorns starfish</name>
    <dbReference type="NCBI Taxonomy" id="133434"/>
    <lineage>
        <taxon>Eukaryota</taxon>
        <taxon>Metazoa</taxon>
        <taxon>Echinodermata</taxon>
        <taxon>Eleutherozoa</taxon>
        <taxon>Asterozoa</taxon>
        <taxon>Asteroidea</taxon>
        <taxon>Valvatacea</taxon>
        <taxon>Valvatida</taxon>
        <taxon>Acanthasteridae</taxon>
        <taxon>Acanthaster</taxon>
    </lineage>
</organism>
<dbReference type="GO" id="GO:1903108">
    <property type="term" value="P:regulation of mitochondrial transcription"/>
    <property type="evidence" value="ECO:0007669"/>
    <property type="project" value="TreeGrafter"/>
</dbReference>
<sequence>MFQWLSGIFQRGQPWRRRVCYSVMSKDVIVLSGLGSHGSHHSHSCVPTSGNASLKARNQNYTTVNSLHLTGLHSKHHKNCLHVHVCGLSYHIAKCSSIWASVHVPVLRWVQKSVNCRKPTFTCHKRCHASKAAKRGKGSKQQSEDTDSDEDIIERDEDDLERDWDPEIDGKLEDSGEEAGNSKEWKEIQQFVPSLRLDAVLSAGLGVSRKKIEEAYLGARLRINEEKVAKKSKQVKEGDILDMILERSSPSAAKAGDTNSDGLTVMRLHVMEIATDRTGRDRIPVLLRRWKNLKIAKEK</sequence>
<feature type="compositionally biased region" description="Acidic residues" evidence="2">
    <location>
        <begin position="144"/>
        <end position="162"/>
    </location>
</feature>
<dbReference type="GO" id="GO:0003723">
    <property type="term" value="F:RNA binding"/>
    <property type="evidence" value="ECO:0007669"/>
    <property type="project" value="UniProtKB-KW"/>
</dbReference>
<dbReference type="PROSITE" id="PS50889">
    <property type="entry name" value="S4"/>
    <property type="match status" value="1"/>
</dbReference>
<dbReference type="PANTHER" id="PTHR13633:SF3">
    <property type="entry name" value="MITOCHONDRIAL TRANSCRIPTION RESCUE FACTOR 1"/>
    <property type="match status" value="1"/>
</dbReference>
<evidence type="ECO:0000313" key="4">
    <source>
        <dbReference type="Proteomes" id="UP000694845"/>
    </source>
</evidence>
<dbReference type="Pfam" id="PF25818">
    <property type="entry name" value="MTRES1_C"/>
    <property type="match status" value="1"/>
</dbReference>
<dbReference type="Gene3D" id="3.10.290.10">
    <property type="entry name" value="RNA-binding S4 domain"/>
    <property type="match status" value="1"/>
</dbReference>
<feature type="domain" description="Mitochondrial transcription rescue factor 1 C-terminal" evidence="3">
    <location>
        <begin position="186"/>
        <end position="297"/>
    </location>
</feature>
<evidence type="ECO:0000259" key="3">
    <source>
        <dbReference type="Pfam" id="PF25818"/>
    </source>
</evidence>
<proteinExistence type="predicted"/>
<dbReference type="RefSeq" id="XP_022082559.1">
    <property type="nucleotide sequence ID" value="XM_022226867.1"/>
</dbReference>
<dbReference type="CDD" id="cd00165">
    <property type="entry name" value="S4"/>
    <property type="match status" value="1"/>
</dbReference>
<dbReference type="OrthoDB" id="4150at2759"/>
<evidence type="ECO:0000313" key="5">
    <source>
        <dbReference type="RefSeq" id="XP_022082559.1"/>
    </source>
</evidence>
<evidence type="ECO:0000256" key="2">
    <source>
        <dbReference type="SAM" id="MobiDB-lite"/>
    </source>
</evidence>
<dbReference type="GO" id="GO:0005739">
    <property type="term" value="C:mitochondrion"/>
    <property type="evidence" value="ECO:0007669"/>
    <property type="project" value="TreeGrafter"/>
</dbReference>
<dbReference type="PANTHER" id="PTHR13633">
    <property type="entry name" value="MITOCHONDRIAL TRANSCRIPTION RESCUE FACTOR 1"/>
    <property type="match status" value="1"/>
</dbReference>
<dbReference type="GeneID" id="110974909"/>
<dbReference type="AlphaFoldDB" id="A0A8B7XP19"/>